<keyword evidence="3" id="KW-1003">Cell membrane</keyword>
<dbReference type="PANTHER" id="PTHR32024">
    <property type="entry name" value="TRK SYSTEM POTASSIUM UPTAKE PROTEIN TRKG-RELATED"/>
    <property type="match status" value="1"/>
</dbReference>
<dbReference type="STRING" id="1210090.GCA_001613185_03498"/>
<evidence type="ECO:0000256" key="2">
    <source>
        <dbReference type="ARBA" id="ARBA00022448"/>
    </source>
</evidence>
<evidence type="ECO:0000256" key="4">
    <source>
        <dbReference type="ARBA" id="ARBA00022692"/>
    </source>
</evidence>
<feature type="transmembrane region" description="Helical" evidence="8">
    <location>
        <begin position="45"/>
        <end position="70"/>
    </location>
</feature>
<keyword evidence="7 8" id="KW-0472">Membrane</keyword>
<dbReference type="GO" id="GO:0008324">
    <property type="term" value="F:monoatomic cation transmembrane transporter activity"/>
    <property type="evidence" value="ECO:0007669"/>
    <property type="project" value="InterPro"/>
</dbReference>
<evidence type="ECO:0000256" key="6">
    <source>
        <dbReference type="ARBA" id="ARBA00023065"/>
    </source>
</evidence>
<keyword evidence="6" id="KW-0406">Ion transport</keyword>
<name>A0A366DT33_9NOCA</name>
<sequence length="175" mass="18997">MMPFATESGEVTGPVVALFTAVSAVCVTGLVVVDTASHWSLFGEVVILGLIRIGGLGTITLASLPGLLVARRMGLRMQLIAQTEARTLQLGESERMVVGVLRMSLLIEAIVATVLAVRFWLGYDQSIGRAIYLGVFHAVSEYNNAGRAVLRQCDGVRHRPVDHRTYEVERFADLT</sequence>
<keyword evidence="5 8" id="KW-1133">Transmembrane helix</keyword>
<dbReference type="GO" id="GO:0005886">
    <property type="term" value="C:plasma membrane"/>
    <property type="evidence" value="ECO:0007669"/>
    <property type="project" value="UniProtKB-SubCell"/>
</dbReference>
<protein>
    <submittedName>
        <fullName evidence="9">Cation transport protein</fullName>
    </submittedName>
</protein>
<dbReference type="InterPro" id="IPR003445">
    <property type="entry name" value="Cat_transpt"/>
</dbReference>
<comment type="caution">
    <text evidence="9">The sequence shown here is derived from an EMBL/GenBank/DDBJ whole genome shotgun (WGS) entry which is preliminary data.</text>
</comment>
<feature type="transmembrane region" description="Helical" evidence="8">
    <location>
        <begin position="12"/>
        <end position="33"/>
    </location>
</feature>
<dbReference type="GO" id="GO:0030001">
    <property type="term" value="P:metal ion transport"/>
    <property type="evidence" value="ECO:0007669"/>
    <property type="project" value="UniProtKB-ARBA"/>
</dbReference>
<organism evidence="9 10">
    <name type="scientific">Nocardia puris</name>
    <dbReference type="NCBI Taxonomy" id="208602"/>
    <lineage>
        <taxon>Bacteria</taxon>
        <taxon>Bacillati</taxon>
        <taxon>Actinomycetota</taxon>
        <taxon>Actinomycetes</taxon>
        <taxon>Mycobacteriales</taxon>
        <taxon>Nocardiaceae</taxon>
        <taxon>Nocardia</taxon>
    </lineage>
</organism>
<evidence type="ECO:0000313" key="9">
    <source>
        <dbReference type="EMBL" id="RBO92368.1"/>
    </source>
</evidence>
<keyword evidence="4 8" id="KW-0812">Transmembrane</keyword>
<dbReference type="AlphaFoldDB" id="A0A366DT33"/>
<proteinExistence type="predicted"/>
<reference evidence="9 10" key="1">
    <citation type="submission" date="2018-06" db="EMBL/GenBank/DDBJ databases">
        <title>Genomic Encyclopedia of Type Strains, Phase IV (KMG-IV): sequencing the most valuable type-strain genomes for metagenomic binning, comparative biology and taxonomic classification.</title>
        <authorList>
            <person name="Goeker M."/>
        </authorList>
    </citation>
    <scope>NUCLEOTIDE SEQUENCE [LARGE SCALE GENOMIC DNA]</scope>
    <source>
        <strain evidence="9 10">DSM 44599</strain>
    </source>
</reference>
<keyword evidence="2" id="KW-0813">Transport</keyword>
<dbReference type="RefSeq" id="WP_328439558.1">
    <property type="nucleotide sequence ID" value="NZ_CP107943.1"/>
</dbReference>
<evidence type="ECO:0000313" key="10">
    <source>
        <dbReference type="Proteomes" id="UP000252586"/>
    </source>
</evidence>
<gene>
    <name evidence="9" type="ORF">DFR74_10310</name>
</gene>
<dbReference type="EMBL" id="QNRE01000003">
    <property type="protein sequence ID" value="RBO92368.1"/>
    <property type="molecule type" value="Genomic_DNA"/>
</dbReference>
<keyword evidence="10" id="KW-1185">Reference proteome</keyword>
<feature type="transmembrane region" description="Helical" evidence="8">
    <location>
        <begin position="105"/>
        <end position="123"/>
    </location>
</feature>
<accession>A0A366DT33</accession>
<evidence type="ECO:0000256" key="5">
    <source>
        <dbReference type="ARBA" id="ARBA00022989"/>
    </source>
</evidence>
<comment type="subcellular location">
    <subcellularLocation>
        <location evidence="1">Cell membrane</location>
        <topology evidence="1">Multi-pass membrane protein</topology>
    </subcellularLocation>
</comment>
<dbReference type="PANTHER" id="PTHR32024:SF1">
    <property type="entry name" value="KTR SYSTEM POTASSIUM UPTAKE PROTEIN B"/>
    <property type="match status" value="1"/>
</dbReference>
<evidence type="ECO:0000256" key="8">
    <source>
        <dbReference type="SAM" id="Phobius"/>
    </source>
</evidence>
<evidence type="ECO:0000256" key="7">
    <source>
        <dbReference type="ARBA" id="ARBA00023136"/>
    </source>
</evidence>
<evidence type="ECO:0000256" key="3">
    <source>
        <dbReference type="ARBA" id="ARBA00022475"/>
    </source>
</evidence>
<dbReference type="Proteomes" id="UP000252586">
    <property type="component" value="Unassembled WGS sequence"/>
</dbReference>
<dbReference type="Pfam" id="PF02386">
    <property type="entry name" value="TrkH"/>
    <property type="match status" value="1"/>
</dbReference>
<evidence type="ECO:0000256" key="1">
    <source>
        <dbReference type="ARBA" id="ARBA00004651"/>
    </source>
</evidence>